<feature type="domain" description="OLD protein-like TOPRIM" evidence="1">
    <location>
        <begin position="24"/>
        <end position="56"/>
    </location>
</feature>
<evidence type="ECO:0000313" key="2">
    <source>
        <dbReference type="EMBL" id="TGN99818.1"/>
    </source>
</evidence>
<dbReference type="EMBL" id="JSZA02000333">
    <property type="protein sequence ID" value="TGN99818.1"/>
    <property type="molecule type" value="Genomic_DNA"/>
</dbReference>
<organism evidence="2 3">
    <name type="scientific">Candidatus Thiomargarita nelsonii</name>
    <dbReference type="NCBI Taxonomy" id="1003181"/>
    <lineage>
        <taxon>Bacteria</taxon>
        <taxon>Pseudomonadati</taxon>
        <taxon>Pseudomonadota</taxon>
        <taxon>Gammaproteobacteria</taxon>
        <taxon>Thiotrichales</taxon>
        <taxon>Thiotrichaceae</taxon>
        <taxon>Thiomargarita</taxon>
    </lineage>
</organism>
<reference evidence="2 3" key="1">
    <citation type="journal article" date="2016" name="Front. Microbiol.">
        <title>Single-Cell (Meta-)Genomics of a Dimorphic Candidatus Thiomargarita nelsonii Reveals Genomic Plasticity.</title>
        <authorList>
            <person name="Flood B.E."/>
            <person name="Fliss P."/>
            <person name="Jones D.S."/>
            <person name="Dick G.J."/>
            <person name="Jain S."/>
            <person name="Kaster A.K."/>
            <person name="Winkel M."/>
            <person name="Mussmann M."/>
            <person name="Bailey J."/>
        </authorList>
    </citation>
    <scope>NUCLEOTIDE SEQUENCE [LARGE SCALE GENOMIC DNA]</scope>
    <source>
        <strain evidence="2">Hydrate Ridge</strain>
    </source>
</reference>
<proteinExistence type="predicted"/>
<keyword evidence="3" id="KW-1185">Reference proteome</keyword>
<evidence type="ECO:0000313" key="3">
    <source>
        <dbReference type="Proteomes" id="UP000030428"/>
    </source>
</evidence>
<dbReference type="InterPro" id="IPR034139">
    <property type="entry name" value="TOPRIM_OLD"/>
</dbReference>
<evidence type="ECO:0000259" key="1">
    <source>
        <dbReference type="Pfam" id="PF20469"/>
    </source>
</evidence>
<dbReference type="Pfam" id="PF20469">
    <property type="entry name" value="OLD-like_TOPRIM"/>
    <property type="match status" value="1"/>
</dbReference>
<dbReference type="Proteomes" id="UP000030428">
    <property type="component" value="Unassembled WGS sequence"/>
</dbReference>
<name>A0A4E0QJY3_9GAMM</name>
<dbReference type="AlphaFoldDB" id="A0A4E0QJY3"/>
<sequence>MNSLDNESQRKIRRQVLNTRGELLFARALVLFEGETEEQALPIFANAYWGKHPYELENNIRPPNCRDTHQFAR</sequence>
<comment type="caution">
    <text evidence="2">The sequence shown here is derived from an EMBL/GenBank/DDBJ whole genome shotgun (WGS) entry which is preliminary data.</text>
</comment>
<accession>A0A4E0QJY3</accession>
<protein>
    <recommendedName>
        <fullName evidence="1">OLD protein-like TOPRIM domain-containing protein</fullName>
    </recommendedName>
</protein>
<gene>
    <name evidence="2" type="ORF">PN36_33250</name>
</gene>